<evidence type="ECO:0008006" key="6">
    <source>
        <dbReference type="Google" id="ProtNLM"/>
    </source>
</evidence>
<evidence type="ECO:0000256" key="1">
    <source>
        <dbReference type="SAM" id="MobiDB-lite"/>
    </source>
</evidence>
<dbReference type="SUPFAM" id="SSF48695">
    <property type="entry name" value="Multiheme cytochromes"/>
    <property type="match status" value="1"/>
</dbReference>
<dbReference type="Proteomes" id="UP000199320">
    <property type="component" value="Unassembled WGS sequence"/>
</dbReference>
<reference evidence="4 5" key="1">
    <citation type="submission" date="2016-10" db="EMBL/GenBank/DDBJ databases">
        <authorList>
            <person name="Varghese N."/>
            <person name="Submissions S."/>
        </authorList>
    </citation>
    <scope>NUCLEOTIDE SEQUENCE [LARGE SCALE GENOMIC DNA]</scope>
    <source>
        <strain evidence="2 5">CDM_1</strain>
        <strain evidence="4">CDM_6</strain>
    </source>
</reference>
<proteinExistence type="predicted"/>
<name>A0A1G6NSE0_9EURY</name>
<evidence type="ECO:0000313" key="4">
    <source>
        <dbReference type="Proteomes" id="UP000199320"/>
    </source>
</evidence>
<dbReference type="AlphaFoldDB" id="A0A1G6NSE0"/>
<evidence type="ECO:0000313" key="2">
    <source>
        <dbReference type="EMBL" id="SDC70648.1"/>
    </source>
</evidence>
<evidence type="ECO:0000313" key="3">
    <source>
        <dbReference type="EMBL" id="SET38490.1"/>
    </source>
</evidence>
<feature type="region of interest" description="Disordered" evidence="1">
    <location>
        <begin position="79"/>
        <end position="101"/>
    </location>
</feature>
<sequence>MSVRARAAEFAGIGRDFIRDNAANGSVTTDEECLEALREAADRLGESPTKAQYEELGLTPASATIIRTCGSWNGAKERAGLATAPSTGSRVPPKPDDVDLPSNLDWEELSVDQRWHYRNTEWNAERTLRRRSRLRSWLNEQKRDRGCSQCNIETIACLDFHHVDETTKKMAVGRMVTFGYGKDALRDEIRKCTVLCANCHRNKHYTPPQRERKRWVHAQKRDMGGCVRCEESNPACLDFHHNNDKRATVAELLSDNRSKDRIRSEINRCTVLCANCHRMEHYDPSIE</sequence>
<evidence type="ECO:0000313" key="5">
    <source>
        <dbReference type="Proteomes" id="UP000324021"/>
    </source>
</evidence>
<reference evidence="3" key="2">
    <citation type="submission" date="2016-10" db="EMBL/GenBank/DDBJ databases">
        <authorList>
            <person name="de Groot N.N."/>
        </authorList>
    </citation>
    <scope>NUCLEOTIDE SEQUENCE [LARGE SCALE GENOMIC DNA]</scope>
    <source>
        <strain evidence="3">CDM_6</strain>
    </source>
</reference>
<organism evidence="2 5">
    <name type="scientific">Natrinema hispanicum</name>
    <dbReference type="NCBI Taxonomy" id="392421"/>
    <lineage>
        <taxon>Archaea</taxon>
        <taxon>Methanobacteriati</taxon>
        <taxon>Methanobacteriota</taxon>
        <taxon>Stenosarchaea group</taxon>
        <taxon>Halobacteria</taxon>
        <taxon>Halobacteriales</taxon>
        <taxon>Natrialbaceae</taxon>
        <taxon>Natrinema</taxon>
    </lineage>
</organism>
<dbReference type="EMBL" id="FMZP01000006">
    <property type="protein sequence ID" value="SDC70648.1"/>
    <property type="molecule type" value="Genomic_DNA"/>
</dbReference>
<gene>
    <name evidence="3" type="ORF">SAMN04488694_10651</name>
    <name evidence="2" type="ORF">SAMN05192552_1006144</name>
</gene>
<dbReference type="EMBL" id="FOIC01000006">
    <property type="protein sequence ID" value="SET38490.1"/>
    <property type="molecule type" value="Genomic_DNA"/>
</dbReference>
<keyword evidence="4" id="KW-1185">Reference proteome</keyword>
<dbReference type="InterPro" id="IPR041025">
    <property type="entry name" value="HNH_repeat"/>
</dbReference>
<accession>A0A1G6NSE0</accession>
<dbReference type="InterPro" id="IPR036280">
    <property type="entry name" value="Multihaem_cyt_sf"/>
</dbReference>
<dbReference type="Proteomes" id="UP000324021">
    <property type="component" value="Unassembled WGS sequence"/>
</dbReference>
<protein>
    <recommendedName>
        <fullName evidence="6">HNH endonuclease</fullName>
    </recommendedName>
</protein>
<dbReference type="Pfam" id="PF18780">
    <property type="entry name" value="HNH_repeat"/>
    <property type="match status" value="1"/>
</dbReference>